<evidence type="ECO:0000313" key="2">
    <source>
        <dbReference type="Proteomes" id="UP000295741"/>
    </source>
</evidence>
<evidence type="ECO:0008006" key="3">
    <source>
        <dbReference type="Google" id="ProtNLM"/>
    </source>
</evidence>
<evidence type="ECO:0000313" key="1">
    <source>
        <dbReference type="EMBL" id="TDO25159.1"/>
    </source>
</evidence>
<comment type="caution">
    <text evidence="1">The sequence shown here is derived from an EMBL/GenBank/DDBJ whole genome shotgun (WGS) entry which is preliminary data.</text>
</comment>
<sequence length="246" mass="27812">MKRIFFILFLLPFIGFSQFKVTRPYAKYYSEVPLNVYKEAAGLNKIGEIAAGSGIIFIVGPGGVNSYLVYRKGVTGYISKSHLLFEGKEPSFNENDLVEAMIAAAKKQEEEYDTFINAKKELDRIDNALKNKKLMKAGLSVTYPGYIDGDFYCGYEISFTNYSSKIIKYIYLTLSAFNAVDDLVVSKRFTLVGPVNVMKEASYIDKYAFSGNQAISYFRIKKIEILYTNGTRKEYSGEILKTIIVD</sequence>
<name>A0A4R6IRS6_9BACT</name>
<proteinExistence type="predicted"/>
<accession>A0A4R6IRS6</accession>
<gene>
    <name evidence="1" type="ORF">BC659_3175</name>
</gene>
<dbReference type="RefSeq" id="WP_133475727.1">
    <property type="nucleotide sequence ID" value="NZ_SNWP01000014.1"/>
</dbReference>
<dbReference type="Proteomes" id="UP000295741">
    <property type="component" value="Unassembled WGS sequence"/>
</dbReference>
<protein>
    <recommendedName>
        <fullName evidence="3">SH3 domain-containing protein</fullName>
    </recommendedName>
</protein>
<dbReference type="AlphaFoldDB" id="A0A4R6IRS6"/>
<reference evidence="1 2" key="1">
    <citation type="submission" date="2019-03" db="EMBL/GenBank/DDBJ databases">
        <title>Genomic Encyclopedia of Archaeal and Bacterial Type Strains, Phase II (KMG-II): from individual species to whole genera.</title>
        <authorList>
            <person name="Goeker M."/>
        </authorList>
    </citation>
    <scope>NUCLEOTIDE SEQUENCE [LARGE SCALE GENOMIC DNA]</scope>
    <source>
        <strain evidence="1 2">DSM 28323</strain>
    </source>
</reference>
<organism evidence="1 2">
    <name type="scientific">Sediminibacterium goheungense</name>
    <dbReference type="NCBI Taxonomy" id="1086393"/>
    <lineage>
        <taxon>Bacteria</taxon>
        <taxon>Pseudomonadati</taxon>
        <taxon>Bacteroidota</taxon>
        <taxon>Chitinophagia</taxon>
        <taxon>Chitinophagales</taxon>
        <taxon>Chitinophagaceae</taxon>
        <taxon>Sediminibacterium</taxon>
    </lineage>
</organism>
<keyword evidence="2" id="KW-1185">Reference proteome</keyword>
<dbReference type="EMBL" id="SNWP01000014">
    <property type="protein sequence ID" value="TDO25159.1"/>
    <property type="molecule type" value="Genomic_DNA"/>
</dbReference>